<name>A0A1H3G6F7_9PSEU</name>
<dbReference type="Proteomes" id="UP000199515">
    <property type="component" value="Unassembled WGS sequence"/>
</dbReference>
<protein>
    <submittedName>
        <fullName evidence="1">Uncharacterized protein</fullName>
    </submittedName>
</protein>
<dbReference type="Pfam" id="PF19562">
    <property type="entry name" value="DUF6084"/>
    <property type="match status" value="1"/>
</dbReference>
<sequence length="210" mass="23648">MAELSFDVVDVQPMRYSAAPTLTFKLRIAEVSGQSIHAMALRVQIRIEPQRRRYGPEEAELLTHLFGDPSRWGDTLRPFQFSSVAVMVKSFTGSIEVDVEVPVSYDLEVAAGKYFHALENGVVPMVLLFSGTIFGKGDKGFWVEPVPWHVEAECRMPIEVWDQLIALHFPQATWIKLHKETLDALLKFKAAHAIPTWDEAMARLLAAVKS</sequence>
<dbReference type="EMBL" id="FNON01000004">
    <property type="protein sequence ID" value="SDX98645.1"/>
    <property type="molecule type" value="Genomic_DNA"/>
</dbReference>
<reference evidence="1 2" key="1">
    <citation type="submission" date="2016-10" db="EMBL/GenBank/DDBJ databases">
        <authorList>
            <person name="de Groot N.N."/>
        </authorList>
    </citation>
    <scope>NUCLEOTIDE SEQUENCE [LARGE SCALE GENOMIC DNA]</scope>
    <source>
        <strain evidence="1 2">CPCC 202699</strain>
    </source>
</reference>
<dbReference type="OrthoDB" id="115056at2"/>
<dbReference type="InterPro" id="IPR045730">
    <property type="entry name" value="DUF6084"/>
</dbReference>
<keyword evidence="2" id="KW-1185">Reference proteome</keyword>
<evidence type="ECO:0000313" key="1">
    <source>
        <dbReference type="EMBL" id="SDX98645.1"/>
    </source>
</evidence>
<dbReference type="STRING" id="589385.SAMN05421504_104140"/>
<gene>
    <name evidence="1" type="ORF">SAMN05421504_104140</name>
</gene>
<dbReference type="AlphaFoldDB" id="A0A1H3G6F7"/>
<dbReference type="RefSeq" id="WP_091290735.1">
    <property type="nucleotide sequence ID" value="NZ_FNON01000004.1"/>
</dbReference>
<accession>A0A1H3G6F7</accession>
<proteinExistence type="predicted"/>
<evidence type="ECO:0000313" key="2">
    <source>
        <dbReference type="Proteomes" id="UP000199515"/>
    </source>
</evidence>
<organism evidence="1 2">
    <name type="scientific">Amycolatopsis xylanica</name>
    <dbReference type="NCBI Taxonomy" id="589385"/>
    <lineage>
        <taxon>Bacteria</taxon>
        <taxon>Bacillati</taxon>
        <taxon>Actinomycetota</taxon>
        <taxon>Actinomycetes</taxon>
        <taxon>Pseudonocardiales</taxon>
        <taxon>Pseudonocardiaceae</taxon>
        <taxon>Amycolatopsis</taxon>
    </lineage>
</organism>